<dbReference type="Pfam" id="PF03320">
    <property type="entry name" value="FBPase_glpX"/>
    <property type="match status" value="2"/>
</dbReference>
<feature type="binding site" evidence="10">
    <location>
        <position position="268"/>
    </location>
    <ligand>
        <name>substrate</name>
    </ligand>
</feature>
<feature type="compositionally biased region" description="Polar residues" evidence="11">
    <location>
        <begin position="1"/>
        <end position="10"/>
    </location>
</feature>
<evidence type="ECO:0000313" key="12">
    <source>
        <dbReference type="EMBL" id="CAA9292793.1"/>
    </source>
</evidence>
<feature type="binding site" evidence="10">
    <location>
        <begin position="244"/>
        <end position="246"/>
    </location>
    <ligand>
        <name>substrate</name>
    </ligand>
</feature>
<dbReference type="GO" id="GO:0046872">
    <property type="term" value="F:metal ion binding"/>
    <property type="evidence" value="ECO:0007669"/>
    <property type="project" value="UniProtKB-KW"/>
</dbReference>
<keyword evidence="6 8" id="KW-0119">Carbohydrate metabolism</keyword>
<dbReference type="GO" id="GO:0006094">
    <property type="term" value="P:gluconeogenesis"/>
    <property type="evidence" value="ECO:0007669"/>
    <property type="project" value="InterPro"/>
</dbReference>
<keyword evidence="5 9" id="KW-0464">Manganese</keyword>
<evidence type="ECO:0000256" key="8">
    <source>
        <dbReference type="PIRNR" id="PIRNR004532"/>
    </source>
</evidence>
<dbReference type="FunFam" id="3.40.190.90:FF:000001">
    <property type="entry name" value="Fructose-1,6-bisphosphatase"/>
    <property type="match status" value="1"/>
</dbReference>
<organism evidence="12">
    <name type="scientific">uncultured Chloroflexota bacterium</name>
    <dbReference type="NCBI Taxonomy" id="166587"/>
    <lineage>
        <taxon>Bacteria</taxon>
        <taxon>Bacillati</taxon>
        <taxon>Chloroflexota</taxon>
        <taxon>environmental samples</taxon>
    </lineage>
</organism>
<feature type="binding site" evidence="9">
    <location>
        <position position="63"/>
    </location>
    <ligand>
        <name>Mn(2+)</name>
        <dbReference type="ChEBI" id="CHEBI:29035"/>
        <label>1</label>
    </ligand>
</feature>
<name>A0A6J4K0N6_9CHLR</name>
<feature type="binding site" evidence="10">
    <location>
        <position position="177"/>
    </location>
    <ligand>
        <name>substrate</name>
    </ligand>
</feature>
<dbReference type="GO" id="GO:0005829">
    <property type="term" value="C:cytosol"/>
    <property type="evidence" value="ECO:0007669"/>
    <property type="project" value="TreeGrafter"/>
</dbReference>
<evidence type="ECO:0000256" key="4">
    <source>
        <dbReference type="ARBA" id="ARBA00022801"/>
    </source>
</evidence>
<proteinExistence type="inferred from homology"/>
<accession>A0A6J4K0N6</accession>
<dbReference type="CDD" id="cd01516">
    <property type="entry name" value="FBPase_glpX"/>
    <property type="match status" value="1"/>
</dbReference>
<evidence type="ECO:0000256" key="9">
    <source>
        <dbReference type="PIRSR" id="PIRSR004532-1"/>
    </source>
</evidence>
<dbReference type="GO" id="GO:0006071">
    <property type="term" value="P:glycerol metabolic process"/>
    <property type="evidence" value="ECO:0007669"/>
    <property type="project" value="InterPro"/>
</dbReference>
<feature type="compositionally biased region" description="Low complexity" evidence="11">
    <location>
        <begin position="114"/>
        <end position="125"/>
    </location>
</feature>
<dbReference type="GO" id="GO:0042132">
    <property type="term" value="F:fructose 1,6-bisphosphate 1-phosphatase activity"/>
    <property type="evidence" value="ECO:0007669"/>
    <property type="project" value="UniProtKB-EC"/>
</dbReference>
<evidence type="ECO:0000256" key="11">
    <source>
        <dbReference type="SAM" id="MobiDB-lite"/>
    </source>
</evidence>
<comment type="similarity">
    <text evidence="2 8">Belongs to the FBPase class 2 family.</text>
</comment>
<feature type="region of interest" description="Disordered" evidence="11">
    <location>
        <begin position="1"/>
        <end position="28"/>
    </location>
</feature>
<evidence type="ECO:0000256" key="10">
    <source>
        <dbReference type="PIRSR" id="PIRSR004532-2"/>
    </source>
</evidence>
<evidence type="ECO:0000256" key="2">
    <source>
        <dbReference type="ARBA" id="ARBA00008989"/>
    </source>
</evidence>
<feature type="region of interest" description="Disordered" evidence="11">
    <location>
        <begin position="109"/>
        <end position="130"/>
    </location>
</feature>
<reference evidence="12" key="1">
    <citation type="submission" date="2020-02" db="EMBL/GenBank/DDBJ databases">
        <authorList>
            <person name="Meier V. D."/>
        </authorList>
    </citation>
    <scope>NUCLEOTIDE SEQUENCE</scope>
    <source>
        <strain evidence="12">AVDCRST_MAG77</strain>
    </source>
</reference>
<comment type="cofactor">
    <cofactor evidence="9">
        <name>Mn(2+)</name>
        <dbReference type="ChEBI" id="CHEBI:29035"/>
    </cofactor>
</comment>
<dbReference type="GO" id="GO:0030388">
    <property type="term" value="P:fructose 1,6-bisphosphate metabolic process"/>
    <property type="evidence" value="ECO:0007669"/>
    <property type="project" value="TreeGrafter"/>
</dbReference>
<dbReference type="InterPro" id="IPR004464">
    <property type="entry name" value="FBPase_class-2/SBPase"/>
</dbReference>
<dbReference type="PANTHER" id="PTHR30447">
    <property type="entry name" value="FRUCTOSE-1,6-BISPHOSPHATASE CLASS 2"/>
    <property type="match status" value="1"/>
</dbReference>
<dbReference type="NCBIfam" id="TIGR00330">
    <property type="entry name" value="glpX"/>
    <property type="match status" value="1"/>
</dbReference>
<feature type="binding site" evidence="9">
    <location>
        <position position="87"/>
    </location>
    <ligand>
        <name>Mn(2+)</name>
        <dbReference type="ChEBI" id="CHEBI:29035"/>
        <label>1</label>
    </ligand>
</feature>
<evidence type="ECO:0000256" key="7">
    <source>
        <dbReference type="ARBA" id="ARBA00024331"/>
    </source>
</evidence>
<feature type="binding site" evidence="10">
    <location>
        <begin position="222"/>
        <end position="224"/>
    </location>
    <ligand>
        <name>substrate</name>
    </ligand>
</feature>
<comment type="pathway">
    <text evidence="7">Carbohydrate biosynthesis.</text>
</comment>
<sequence length="379" mass="39252">MAARRGSTTRGAHASTGRAMGNESAKGSGPMERALLLEFVRVTEAGALASARFMGMGDSTGADQAAVEAMRHAMDEVHIDGTIVIGEGERDEAPMLYIGERVGGANRASVGTDGAEAANGSAEGSAGNGNGSYDPTAVDIAVDPLEGTSLVASGRDGAISVMAVAERGGLLHAPDIYMEKLCVGPAAAGKVRMEFPIAANLRIISDSLGRHVDDLTVVILDRERHKKLIEDVRQTGARIRLIQDGDLSAAISASVSGTGDHCVLGSGGAPEGVLTAAALRCLGGQILGQFIPRNAAERERCKEMGIDPERVYDTHELASGENLIFSATGVTDGALLKGVRFFGGGARTHSLVMGLASRTIRFVDTVHVFDPSGIGHVRL</sequence>
<gene>
    <name evidence="12" type="ORF">AVDCRST_MAG77-4879</name>
</gene>
<feature type="binding site" evidence="9">
    <location>
        <position position="143"/>
    </location>
    <ligand>
        <name>Mn(2+)</name>
        <dbReference type="ChEBI" id="CHEBI:29035"/>
        <label>2</label>
    </ligand>
</feature>
<dbReference type="SUPFAM" id="SSF56655">
    <property type="entry name" value="Carbohydrate phosphatase"/>
    <property type="match status" value="1"/>
</dbReference>
<keyword evidence="3 9" id="KW-0479">Metal-binding</keyword>
<keyword evidence="4 12" id="KW-0378">Hydrolase</keyword>
<dbReference type="AlphaFoldDB" id="A0A6J4K0N6"/>
<dbReference type="EMBL" id="CADCTC010000256">
    <property type="protein sequence ID" value="CAA9292793.1"/>
    <property type="molecule type" value="Genomic_DNA"/>
</dbReference>
<evidence type="ECO:0000256" key="6">
    <source>
        <dbReference type="ARBA" id="ARBA00023277"/>
    </source>
</evidence>
<dbReference type="Gene3D" id="3.30.540.10">
    <property type="entry name" value="Fructose-1,6-Bisphosphatase, subunit A, domain 1"/>
    <property type="match status" value="1"/>
</dbReference>
<feature type="binding site" evidence="10">
    <location>
        <begin position="146"/>
        <end position="148"/>
    </location>
    <ligand>
        <name>substrate</name>
    </ligand>
</feature>
<protein>
    <recommendedName>
        <fullName evidence="8">Fructose-1,6-bisphosphatase</fullName>
    </recommendedName>
</protein>
<dbReference type="PANTHER" id="PTHR30447:SF0">
    <property type="entry name" value="FRUCTOSE-1,6-BISPHOSPHATASE 1 CLASS 2-RELATED"/>
    <property type="match status" value="1"/>
</dbReference>
<evidence type="ECO:0000256" key="1">
    <source>
        <dbReference type="ARBA" id="ARBA00001273"/>
    </source>
</evidence>
<dbReference type="Gene3D" id="3.40.190.90">
    <property type="match status" value="1"/>
</dbReference>
<evidence type="ECO:0000256" key="3">
    <source>
        <dbReference type="ARBA" id="ARBA00022723"/>
    </source>
</evidence>
<comment type="catalytic activity">
    <reaction evidence="1">
        <text>beta-D-fructose 1,6-bisphosphate + H2O = beta-D-fructose 6-phosphate + phosphate</text>
        <dbReference type="Rhea" id="RHEA:11064"/>
        <dbReference type="ChEBI" id="CHEBI:15377"/>
        <dbReference type="ChEBI" id="CHEBI:32966"/>
        <dbReference type="ChEBI" id="CHEBI:43474"/>
        <dbReference type="ChEBI" id="CHEBI:57634"/>
        <dbReference type="EC" id="3.1.3.11"/>
    </reaction>
</comment>
<dbReference type="PIRSF" id="PIRSF004532">
    <property type="entry name" value="GlpX"/>
    <property type="match status" value="1"/>
</dbReference>
<feature type="binding site" evidence="9">
    <location>
        <position position="271"/>
    </location>
    <ligand>
        <name>Mn(2+)</name>
        <dbReference type="ChEBI" id="CHEBI:29035"/>
        <label>2</label>
    </ligand>
</feature>
<feature type="binding site" evidence="9">
    <location>
        <position position="146"/>
    </location>
    <ligand>
        <name>Mn(2+)</name>
        <dbReference type="ChEBI" id="CHEBI:29035"/>
        <label>2</label>
    </ligand>
</feature>
<evidence type="ECO:0000256" key="5">
    <source>
        <dbReference type="ARBA" id="ARBA00023211"/>
    </source>
</evidence>